<dbReference type="HOGENOM" id="CLU_2689047_0_0_1"/>
<name>U9UDB7_RHIID</name>
<reference evidence="1" key="1">
    <citation type="submission" date="2013-07" db="EMBL/GenBank/DDBJ databases">
        <title>The genome of an arbuscular mycorrhizal fungus provides insights into the evolution of the oldest plant symbiosis.</title>
        <authorList>
            <consortium name="DOE Joint Genome Institute"/>
            <person name="Tisserant E."/>
            <person name="Malbreil M."/>
            <person name="Kuo A."/>
            <person name="Kohler A."/>
            <person name="Symeonidi A."/>
            <person name="Balestrini R."/>
            <person name="Charron P."/>
            <person name="Duensing N."/>
            <person name="Frei-dit-Frey N."/>
            <person name="Gianinazzi-Pearson V."/>
            <person name="Gilbert B."/>
            <person name="Handa Y."/>
            <person name="Hijri M."/>
            <person name="Kaul R."/>
            <person name="Kawaguchi M."/>
            <person name="Krajinski F."/>
            <person name="Lammers P."/>
            <person name="Lapierre D."/>
            <person name="Masclaux F.G."/>
            <person name="Murat C."/>
            <person name="Morin E."/>
            <person name="Ndikumana S."/>
            <person name="Pagni M."/>
            <person name="Petitpierre D."/>
            <person name="Requena N."/>
            <person name="Rosikiewicz P."/>
            <person name="Riley R."/>
            <person name="Saito K."/>
            <person name="San Clemente H."/>
            <person name="Shapiro H."/>
            <person name="van Tuinen D."/>
            <person name="Becard G."/>
            <person name="Bonfante P."/>
            <person name="Paszkowski U."/>
            <person name="Shachar-Hill Y."/>
            <person name="Young J.P."/>
            <person name="Sanders I.R."/>
            <person name="Henrissat B."/>
            <person name="Rensing S.A."/>
            <person name="Grigoriev I.V."/>
            <person name="Corradi N."/>
            <person name="Roux C."/>
            <person name="Martin F."/>
        </authorList>
    </citation>
    <scope>NUCLEOTIDE SEQUENCE</scope>
    <source>
        <strain evidence="1">DAOM 197198</strain>
    </source>
</reference>
<gene>
    <name evidence="1" type="ORF">GLOINDRAFT_345518</name>
</gene>
<evidence type="ECO:0000313" key="1">
    <source>
        <dbReference type="EMBL" id="ESA16533.1"/>
    </source>
</evidence>
<dbReference type="EMBL" id="KI280980">
    <property type="protein sequence ID" value="ESA16533.1"/>
    <property type="molecule type" value="Genomic_DNA"/>
</dbReference>
<accession>U9UDB7</accession>
<organism evidence="1">
    <name type="scientific">Rhizophagus irregularis (strain DAOM 181602 / DAOM 197198 / MUCL 43194)</name>
    <name type="common">Arbuscular mycorrhizal fungus</name>
    <name type="synonym">Glomus intraradices</name>
    <dbReference type="NCBI Taxonomy" id="747089"/>
    <lineage>
        <taxon>Eukaryota</taxon>
        <taxon>Fungi</taxon>
        <taxon>Fungi incertae sedis</taxon>
        <taxon>Mucoromycota</taxon>
        <taxon>Glomeromycotina</taxon>
        <taxon>Glomeromycetes</taxon>
        <taxon>Glomerales</taxon>
        <taxon>Glomeraceae</taxon>
        <taxon>Rhizophagus</taxon>
    </lineage>
</organism>
<protein>
    <submittedName>
        <fullName evidence="1">Uncharacterized protein</fullName>
    </submittedName>
</protein>
<dbReference type="VEuPathDB" id="FungiDB:RhiirFUN_014830"/>
<proteinExistence type="predicted"/>
<dbReference type="AlphaFoldDB" id="U9UDB7"/>
<sequence>MEDTLSNAAEKGDGTKWTFYTFSGVKDQVDQRAERTEDRRYSNGKNENYHLDQWARIMFKVVMSGAWIGSWKRR</sequence>